<accession>X1CW63</accession>
<evidence type="ECO:0008006" key="2">
    <source>
        <dbReference type="Google" id="ProtNLM"/>
    </source>
</evidence>
<dbReference type="Pfam" id="PF09719">
    <property type="entry name" value="C_GCAxxG_C_C"/>
    <property type="match status" value="1"/>
</dbReference>
<evidence type="ECO:0000313" key="1">
    <source>
        <dbReference type="EMBL" id="GAH12052.1"/>
    </source>
</evidence>
<protein>
    <recommendedName>
        <fullName evidence="2">C_GCAxxG_C_C family protein</fullName>
    </recommendedName>
</protein>
<feature type="non-terminal residue" evidence="1">
    <location>
        <position position="1"/>
    </location>
</feature>
<feature type="non-terminal residue" evidence="1">
    <location>
        <position position="144"/>
    </location>
</feature>
<name>X1CW63_9ZZZZ</name>
<dbReference type="InterPro" id="IPR010181">
    <property type="entry name" value="CGCAxxGCC_motif"/>
</dbReference>
<reference evidence="1" key="1">
    <citation type="journal article" date="2014" name="Front. Microbiol.">
        <title>High frequency of phylogenetically diverse reductive dehalogenase-homologous genes in deep subseafloor sedimentary metagenomes.</title>
        <authorList>
            <person name="Kawai M."/>
            <person name="Futagami T."/>
            <person name="Toyoda A."/>
            <person name="Takaki Y."/>
            <person name="Nishi S."/>
            <person name="Hori S."/>
            <person name="Arai W."/>
            <person name="Tsubouchi T."/>
            <person name="Morono Y."/>
            <person name="Uchiyama I."/>
            <person name="Ito T."/>
            <person name="Fujiyama A."/>
            <person name="Inagaki F."/>
            <person name="Takami H."/>
        </authorList>
    </citation>
    <scope>NUCLEOTIDE SEQUENCE</scope>
    <source>
        <strain evidence="1">Expedition CK06-06</strain>
    </source>
</reference>
<dbReference type="EMBL" id="BART01037889">
    <property type="protein sequence ID" value="GAH12052.1"/>
    <property type="molecule type" value="Genomic_DNA"/>
</dbReference>
<proteinExistence type="predicted"/>
<organism evidence="1">
    <name type="scientific">marine sediment metagenome</name>
    <dbReference type="NCBI Taxonomy" id="412755"/>
    <lineage>
        <taxon>unclassified sequences</taxon>
        <taxon>metagenomes</taxon>
        <taxon>ecological metagenomes</taxon>
    </lineage>
</organism>
<dbReference type="AlphaFoldDB" id="X1CW63"/>
<gene>
    <name evidence="1" type="ORF">S01H4_63153</name>
</gene>
<comment type="caution">
    <text evidence="1">The sequence shown here is derived from an EMBL/GenBank/DDBJ whole genome shotgun (WGS) entry which is preliminary data.</text>
</comment>
<sequence length="144" mass="15970">IAGIFDALDIENDDVFRSASGLADGLGLTGDGSCGALVGGAMAISYLFGREKKDFSDMMKPMRSYIMAKRLHDRFVEQYGSCRCYDIQNRLMGRTFNLYETSELEKAIEAKMPAHCSKVVGTAARLATELILDEMERQKPRNEG</sequence>